<dbReference type="PROSITE" id="PS50943">
    <property type="entry name" value="HTH_CROC1"/>
    <property type="match status" value="1"/>
</dbReference>
<dbReference type="EMBL" id="JBHRWW010000007">
    <property type="protein sequence ID" value="MFC3689110.1"/>
    <property type="molecule type" value="Genomic_DNA"/>
</dbReference>
<dbReference type="SUPFAM" id="SSF47413">
    <property type="entry name" value="lambda repressor-like DNA-binding domains"/>
    <property type="match status" value="1"/>
</dbReference>
<name>A0ABV7WHX6_9MICO</name>
<keyword evidence="1" id="KW-0238">DNA-binding</keyword>
<dbReference type="PANTHER" id="PTHR46558:SF4">
    <property type="entry name" value="DNA-BIDING PHAGE PROTEIN"/>
    <property type="match status" value="1"/>
</dbReference>
<gene>
    <name evidence="3" type="ORF">ACFOLH_12225</name>
</gene>
<dbReference type="SMART" id="SM00530">
    <property type="entry name" value="HTH_XRE"/>
    <property type="match status" value="1"/>
</dbReference>
<dbReference type="Gene3D" id="1.10.260.40">
    <property type="entry name" value="lambda repressor-like DNA-binding domains"/>
    <property type="match status" value="1"/>
</dbReference>
<dbReference type="Proteomes" id="UP001595685">
    <property type="component" value="Unassembled WGS sequence"/>
</dbReference>
<dbReference type="Pfam" id="PF01381">
    <property type="entry name" value="HTH_3"/>
    <property type="match status" value="1"/>
</dbReference>
<dbReference type="CDD" id="cd00093">
    <property type="entry name" value="HTH_XRE"/>
    <property type="match status" value="1"/>
</dbReference>
<accession>A0ABV7WHX6</accession>
<proteinExistence type="predicted"/>
<evidence type="ECO:0000256" key="1">
    <source>
        <dbReference type="ARBA" id="ARBA00023125"/>
    </source>
</evidence>
<feature type="domain" description="HTH cro/C1-type" evidence="2">
    <location>
        <begin position="17"/>
        <end position="71"/>
    </location>
</feature>
<protein>
    <submittedName>
        <fullName evidence="3">Helix-turn-helix transcriptional regulator</fullName>
    </submittedName>
</protein>
<evidence type="ECO:0000313" key="3">
    <source>
        <dbReference type="EMBL" id="MFC3689110.1"/>
    </source>
</evidence>
<dbReference type="InterPro" id="IPR010982">
    <property type="entry name" value="Lambda_DNA-bd_dom_sf"/>
</dbReference>
<evidence type="ECO:0000313" key="4">
    <source>
        <dbReference type="Proteomes" id="UP001595685"/>
    </source>
</evidence>
<evidence type="ECO:0000259" key="2">
    <source>
        <dbReference type="PROSITE" id="PS50943"/>
    </source>
</evidence>
<organism evidence="3 4">
    <name type="scientific">Aquipuribacter hungaricus</name>
    <dbReference type="NCBI Taxonomy" id="545624"/>
    <lineage>
        <taxon>Bacteria</taxon>
        <taxon>Bacillati</taxon>
        <taxon>Actinomycetota</taxon>
        <taxon>Actinomycetes</taxon>
        <taxon>Micrococcales</taxon>
        <taxon>Intrasporangiaceae</taxon>
        <taxon>Aquipuribacter</taxon>
    </lineage>
</organism>
<keyword evidence="4" id="KW-1185">Reference proteome</keyword>
<comment type="caution">
    <text evidence="3">The sequence shown here is derived from an EMBL/GenBank/DDBJ whole genome shotgun (WGS) entry which is preliminary data.</text>
</comment>
<reference evidence="4" key="1">
    <citation type="journal article" date="2019" name="Int. J. Syst. Evol. Microbiol.">
        <title>The Global Catalogue of Microorganisms (GCM) 10K type strain sequencing project: providing services to taxonomists for standard genome sequencing and annotation.</title>
        <authorList>
            <consortium name="The Broad Institute Genomics Platform"/>
            <consortium name="The Broad Institute Genome Sequencing Center for Infectious Disease"/>
            <person name="Wu L."/>
            <person name="Ma J."/>
        </authorList>
    </citation>
    <scope>NUCLEOTIDE SEQUENCE [LARGE SCALE GENOMIC DNA]</scope>
    <source>
        <strain evidence="4">NCAIM B.02333</strain>
    </source>
</reference>
<dbReference type="InterPro" id="IPR001387">
    <property type="entry name" value="Cro/C1-type_HTH"/>
</dbReference>
<dbReference type="PANTHER" id="PTHR46558">
    <property type="entry name" value="TRACRIPTIONAL REGULATORY PROTEIN-RELATED-RELATED"/>
    <property type="match status" value="1"/>
</dbReference>
<dbReference type="RefSeq" id="WP_340293144.1">
    <property type="nucleotide sequence ID" value="NZ_JBBEOI010000097.1"/>
</dbReference>
<sequence length="100" mass="11085">MPRRRRDEDEDTVHNRLAVLRADRGMSRAELATALGVHYQTVGYLERGEYSPSLALALRAARVFDLPVEAVFALEPFVSLSAQVYGPGAVPGSRTTEEQR</sequence>